<dbReference type="AlphaFoldDB" id="C6XK28"/>
<feature type="transmembrane region" description="Helical" evidence="1">
    <location>
        <begin position="420"/>
        <end position="438"/>
    </location>
</feature>
<keyword evidence="1" id="KW-1133">Transmembrane helix</keyword>
<feature type="transmembrane region" description="Helical" evidence="1">
    <location>
        <begin position="312"/>
        <end position="335"/>
    </location>
</feature>
<feature type="transmembrane region" description="Helical" evidence="1">
    <location>
        <begin position="158"/>
        <end position="178"/>
    </location>
</feature>
<keyword evidence="1" id="KW-0472">Membrane</keyword>
<dbReference type="Proteomes" id="UP000002745">
    <property type="component" value="Chromosome"/>
</dbReference>
<name>C6XK28_HIRBI</name>
<feature type="transmembrane region" description="Helical" evidence="1">
    <location>
        <begin position="100"/>
        <end position="119"/>
    </location>
</feature>
<dbReference type="STRING" id="582402.Hbal_1787"/>
<evidence type="ECO:0000313" key="2">
    <source>
        <dbReference type="EMBL" id="ACT59473.1"/>
    </source>
</evidence>
<protein>
    <submittedName>
        <fullName evidence="2">Uncharacterized protein</fullName>
    </submittedName>
</protein>
<reference evidence="3" key="1">
    <citation type="journal article" date="2011" name="J. Bacteriol.">
        <title>Genome sequences of eight morphologically diverse alphaproteobacteria.</title>
        <authorList>
            <consortium name="US DOE Joint Genome Institute"/>
            <person name="Brown P.J."/>
            <person name="Kysela D.T."/>
            <person name="Buechlein A."/>
            <person name="Hemmerich C."/>
            <person name="Brun Y.V."/>
        </authorList>
    </citation>
    <scope>NUCLEOTIDE SEQUENCE [LARGE SCALE GENOMIC DNA]</scope>
    <source>
        <strain evidence="3">ATCC 49814 / DSM 5838 / IFAM 1418</strain>
    </source>
</reference>
<feature type="transmembrane region" description="Helical" evidence="1">
    <location>
        <begin position="131"/>
        <end position="152"/>
    </location>
</feature>
<feature type="transmembrane region" description="Helical" evidence="1">
    <location>
        <begin position="236"/>
        <end position="257"/>
    </location>
</feature>
<organism evidence="2 3">
    <name type="scientific">Hirschia baltica (strain ATCC 49814 / DSM 5838 / IFAM 1418)</name>
    <dbReference type="NCBI Taxonomy" id="582402"/>
    <lineage>
        <taxon>Bacteria</taxon>
        <taxon>Pseudomonadati</taxon>
        <taxon>Pseudomonadota</taxon>
        <taxon>Alphaproteobacteria</taxon>
        <taxon>Hyphomonadales</taxon>
        <taxon>Hyphomonadaceae</taxon>
        <taxon>Hirschia</taxon>
    </lineage>
</organism>
<dbReference type="EMBL" id="CP001678">
    <property type="protein sequence ID" value="ACT59473.1"/>
    <property type="molecule type" value="Genomic_DNA"/>
</dbReference>
<feature type="transmembrane region" description="Helical" evidence="1">
    <location>
        <begin position="35"/>
        <end position="62"/>
    </location>
</feature>
<proteinExistence type="predicted"/>
<gene>
    <name evidence="2" type="ordered locus">Hbal_1787</name>
</gene>
<feature type="transmembrane region" description="Helical" evidence="1">
    <location>
        <begin position="369"/>
        <end position="388"/>
    </location>
</feature>
<feature type="transmembrane region" description="Helical" evidence="1">
    <location>
        <begin position="74"/>
        <end position="94"/>
    </location>
</feature>
<accession>C6XK28</accession>
<keyword evidence="1" id="KW-0812">Transmembrane</keyword>
<keyword evidence="3" id="KW-1185">Reference proteome</keyword>
<dbReference type="KEGG" id="hba:Hbal_1787"/>
<dbReference type="HOGENOM" id="CLU_609386_0_0_5"/>
<feature type="transmembrane region" description="Helical" evidence="1">
    <location>
        <begin position="342"/>
        <end position="363"/>
    </location>
</feature>
<sequence length="449" mass="50035">MLLRYLFFNGIAKLISSVRTPIFLILFGLSNELGVVLFLLTLIGQALVLGSVFDLVACRVAFSEKTSKSLDALYSWMLIGGFSVFLCLLPFADWSSVQDVWKYITAGGGYLLAMNLFGYEITRARSSGLNVQIALAQLANSVIFIGLLFLLNQTLSELSILVAMAIGTSTCFIILRVYRLRFNSSNEIDLKDTEVKIRPTQRIKYIDLVKPSAVYLLASIFFTIDKMIGNQKLDSGAFSVYLIAFSILMMLRGAFNFEQFFASELSKNGEIHSISRKIMILTCLLSAAIVINTDLVAFFISMLGKLSVDHKVIFSNCFPLLMLSFPILSVFSIFNRSVGVKINFYQIICAFVGGLMVVMLISLEVEKSPSTLAFLFLLSIVVFSNVLFLNQFFSVWSVASLCSMLLLLGAYMYNFFNTPIIIDCILSLPFLFGVLFILKPKLLINRGSC</sequence>
<feature type="transmembrane region" description="Helical" evidence="1">
    <location>
        <begin position="278"/>
        <end position="300"/>
    </location>
</feature>
<evidence type="ECO:0000313" key="3">
    <source>
        <dbReference type="Proteomes" id="UP000002745"/>
    </source>
</evidence>
<evidence type="ECO:0000256" key="1">
    <source>
        <dbReference type="SAM" id="Phobius"/>
    </source>
</evidence>
<feature type="transmembrane region" description="Helical" evidence="1">
    <location>
        <begin position="7"/>
        <end position="29"/>
    </location>
</feature>